<protein>
    <recommendedName>
        <fullName evidence="1">DUF5735 domain-containing protein</fullName>
    </recommendedName>
</protein>
<comment type="caution">
    <text evidence="2">The sequence shown here is derived from an EMBL/GenBank/DDBJ whole genome shotgun (WGS) entry which is preliminary data.</text>
</comment>
<dbReference type="OrthoDB" id="6247150at2759"/>
<evidence type="ECO:0000313" key="3">
    <source>
        <dbReference type="Proteomes" id="UP000784294"/>
    </source>
</evidence>
<sequence>MEGTINSRIGPVISPHIYKVPSISVFLDTHVIYMLSDSIEPFHSLCSVENGDLIGQQSATLRCEIQVSLRPGSKTISSASCDINCANESECASRIYLDFHKLKLLNSESECIPLTVKYNVTALGINSGQPLRHVLAQIVNPSDFLQPVYLYRRQDVIWNNYKVGDTIVLRMGAPQLSSELSFFLYFEVNSTLNIETAKFE</sequence>
<evidence type="ECO:0000259" key="1">
    <source>
        <dbReference type="Pfam" id="PF19006"/>
    </source>
</evidence>
<feature type="domain" description="DUF5735" evidence="1">
    <location>
        <begin position="1"/>
        <end position="126"/>
    </location>
</feature>
<keyword evidence="3" id="KW-1185">Reference proteome</keyword>
<proteinExistence type="predicted"/>
<dbReference type="Proteomes" id="UP000784294">
    <property type="component" value="Unassembled WGS sequence"/>
</dbReference>
<dbReference type="AlphaFoldDB" id="A0A448X4M6"/>
<reference evidence="2" key="1">
    <citation type="submission" date="2018-11" db="EMBL/GenBank/DDBJ databases">
        <authorList>
            <consortium name="Pathogen Informatics"/>
        </authorList>
    </citation>
    <scope>NUCLEOTIDE SEQUENCE</scope>
</reference>
<evidence type="ECO:0000313" key="2">
    <source>
        <dbReference type="EMBL" id="VEL27950.1"/>
    </source>
</evidence>
<accession>A0A448X4M6</accession>
<dbReference type="InterPro" id="IPR043793">
    <property type="entry name" value="DUF5735"/>
</dbReference>
<gene>
    <name evidence="2" type="ORF">PXEA_LOCUS21390</name>
</gene>
<name>A0A448X4M6_9PLAT</name>
<organism evidence="2 3">
    <name type="scientific">Protopolystoma xenopodis</name>
    <dbReference type="NCBI Taxonomy" id="117903"/>
    <lineage>
        <taxon>Eukaryota</taxon>
        <taxon>Metazoa</taxon>
        <taxon>Spiralia</taxon>
        <taxon>Lophotrochozoa</taxon>
        <taxon>Platyhelminthes</taxon>
        <taxon>Monogenea</taxon>
        <taxon>Polyopisthocotylea</taxon>
        <taxon>Polystomatidea</taxon>
        <taxon>Polystomatidae</taxon>
        <taxon>Protopolystoma</taxon>
    </lineage>
</organism>
<dbReference type="EMBL" id="CAAALY010091212">
    <property type="protein sequence ID" value="VEL27950.1"/>
    <property type="molecule type" value="Genomic_DNA"/>
</dbReference>
<dbReference type="Pfam" id="PF19006">
    <property type="entry name" value="DUF5735"/>
    <property type="match status" value="1"/>
</dbReference>